<sequence>MQSQNRRPLSYSAVVALTPPTPPSASTTTTTSTSNASSSDGSAVQGHAGSEDQSTTSTTTSHQTATTKENHGNNLKHKQSIQRLIKSGLDHSEEEAESGAQEPTHPLSPSPSPSPSLKTTTQHHTNNQQHSHKRAPRDVSLKVKPSGQLRFNIEKLDQEDLEAVSGLVSFDSPTPIRTYPMHLPPLVEQQLDKEIEELYMNLQPREIDTQKRRDFVIKIQTLVGIEWPDRDIQVHAFGSSVNGLGSADSDVDLCFTTSWKDTQRGVSNMFVLAAFFKKYGMTRIYTVSKAKVPICKFYDPEFNLACDVNINNIIALRNTELIKSYVDMDDRVRPFIMVIKYWAKMRALNDAAKGGTLSSYCWVLMCLNFLQTRSPPILPSLQKPYLDQLFSKPAVAPPQPTRKIIPATIIDGVDCSFDRDAEPLSTRNTAGLADLVYTFFRHYAVEFSYPTSVVSTRHGAVLSKREKGWDVDVDRYCRWLCVEEVFGVERNLANSADGVAVAGLRGEMRRAVEGVL</sequence>
<evidence type="ECO:0000256" key="1">
    <source>
        <dbReference type="ARBA" id="ARBA00001936"/>
    </source>
</evidence>
<evidence type="ECO:0000256" key="2">
    <source>
        <dbReference type="ARBA" id="ARBA00001946"/>
    </source>
</evidence>
<feature type="compositionally biased region" description="Low complexity" evidence="8">
    <location>
        <begin position="115"/>
        <end position="129"/>
    </location>
</feature>
<dbReference type="Gene3D" id="1.10.1410.10">
    <property type="match status" value="1"/>
</dbReference>
<dbReference type="AlphaFoldDB" id="A0A1Y2C3S7"/>
<dbReference type="Proteomes" id="UP000193642">
    <property type="component" value="Unassembled WGS sequence"/>
</dbReference>
<dbReference type="Pfam" id="PF22600">
    <property type="entry name" value="MTPAP-like_central"/>
    <property type="match status" value="1"/>
</dbReference>
<proteinExistence type="inferred from homology"/>
<comment type="cofactor">
    <cofactor evidence="1">
        <name>Mn(2+)</name>
        <dbReference type="ChEBI" id="CHEBI:29035"/>
    </cofactor>
</comment>
<dbReference type="GO" id="GO:1990817">
    <property type="term" value="F:poly(A) RNA polymerase activity"/>
    <property type="evidence" value="ECO:0007669"/>
    <property type="project" value="UniProtKB-EC"/>
</dbReference>
<dbReference type="GO" id="GO:0046872">
    <property type="term" value="F:metal ion binding"/>
    <property type="evidence" value="ECO:0007669"/>
    <property type="project" value="UniProtKB-KW"/>
</dbReference>
<dbReference type="GO" id="GO:0031123">
    <property type="term" value="P:RNA 3'-end processing"/>
    <property type="evidence" value="ECO:0007669"/>
    <property type="project" value="TreeGrafter"/>
</dbReference>
<dbReference type="EC" id="2.7.7.19" evidence="4"/>
<feature type="compositionally biased region" description="Low complexity" evidence="8">
    <location>
        <begin position="54"/>
        <end position="67"/>
    </location>
</feature>
<evidence type="ECO:0000259" key="9">
    <source>
        <dbReference type="Pfam" id="PF03828"/>
    </source>
</evidence>
<keyword evidence="12" id="KW-1185">Reference proteome</keyword>
<dbReference type="SUPFAM" id="SSF81631">
    <property type="entry name" value="PAP/OAS1 substrate-binding domain"/>
    <property type="match status" value="1"/>
</dbReference>
<dbReference type="InterPro" id="IPR002058">
    <property type="entry name" value="PAP_assoc"/>
</dbReference>
<feature type="domain" description="Poly(A) RNA polymerase mitochondrial-like central palm" evidence="10">
    <location>
        <begin position="191"/>
        <end position="326"/>
    </location>
</feature>
<keyword evidence="7" id="KW-0460">Magnesium</keyword>
<accession>A0A1Y2C3S7</accession>
<reference evidence="11 12" key="1">
    <citation type="submission" date="2016-07" db="EMBL/GenBank/DDBJ databases">
        <title>Pervasive Adenine N6-methylation of Active Genes in Fungi.</title>
        <authorList>
            <consortium name="DOE Joint Genome Institute"/>
            <person name="Mondo S.J."/>
            <person name="Dannebaum R.O."/>
            <person name="Kuo R.C."/>
            <person name="Labutti K."/>
            <person name="Haridas S."/>
            <person name="Kuo A."/>
            <person name="Salamov A."/>
            <person name="Ahrendt S.R."/>
            <person name="Lipzen A."/>
            <person name="Sullivan W."/>
            <person name="Andreopoulos W.B."/>
            <person name="Clum A."/>
            <person name="Lindquist E."/>
            <person name="Daum C."/>
            <person name="Ramamoorthy G.K."/>
            <person name="Gryganskyi A."/>
            <person name="Culley D."/>
            <person name="Magnuson J.K."/>
            <person name="James T.Y."/>
            <person name="O'Malley M.A."/>
            <person name="Stajich J.E."/>
            <person name="Spatafora J.W."/>
            <person name="Visel A."/>
            <person name="Grigoriev I.V."/>
        </authorList>
    </citation>
    <scope>NUCLEOTIDE SEQUENCE [LARGE SCALE GENOMIC DNA]</scope>
    <source>
        <strain evidence="11 12">JEL800</strain>
    </source>
</reference>
<feature type="non-terminal residue" evidence="11">
    <location>
        <position position="516"/>
    </location>
</feature>
<evidence type="ECO:0000256" key="5">
    <source>
        <dbReference type="ARBA" id="ARBA00022679"/>
    </source>
</evidence>
<keyword evidence="6" id="KW-0479">Metal-binding</keyword>
<dbReference type="InterPro" id="IPR043519">
    <property type="entry name" value="NT_sf"/>
</dbReference>
<evidence type="ECO:0000256" key="6">
    <source>
        <dbReference type="ARBA" id="ARBA00022723"/>
    </source>
</evidence>
<dbReference type="Gene3D" id="3.30.460.10">
    <property type="entry name" value="Beta Polymerase, domain 2"/>
    <property type="match status" value="1"/>
</dbReference>
<gene>
    <name evidence="11" type="ORF">BCR33DRAFT_680840</name>
</gene>
<name>A0A1Y2C3S7_9FUNG</name>
<evidence type="ECO:0000259" key="10">
    <source>
        <dbReference type="Pfam" id="PF22600"/>
    </source>
</evidence>
<keyword evidence="5 11" id="KW-0808">Transferase</keyword>
<dbReference type="Pfam" id="PF03828">
    <property type="entry name" value="PAP_assoc"/>
    <property type="match status" value="1"/>
</dbReference>
<dbReference type="CDD" id="cd05402">
    <property type="entry name" value="NT_PAP_TUTase"/>
    <property type="match status" value="1"/>
</dbReference>
<feature type="compositionally biased region" description="Low complexity" evidence="8">
    <location>
        <begin position="12"/>
        <end position="39"/>
    </location>
</feature>
<feature type="region of interest" description="Disordered" evidence="8">
    <location>
        <begin position="1"/>
        <end position="140"/>
    </location>
</feature>
<dbReference type="InterPro" id="IPR054708">
    <property type="entry name" value="MTPAP-like_central"/>
</dbReference>
<dbReference type="PANTHER" id="PTHR12271">
    <property type="entry name" value="POLY A POLYMERASE CID PAP -RELATED"/>
    <property type="match status" value="1"/>
</dbReference>
<evidence type="ECO:0000256" key="8">
    <source>
        <dbReference type="SAM" id="MobiDB-lite"/>
    </source>
</evidence>
<comment type="caution">
    <text evidence="11">The sequence shown here is derived from an EMBL/GenBank/DDBJ whole genome shotgun (WGS) entry which is preliminary data.</text>
</comment>
<dbReference type="SUPFAM" id="SSF81301">
    <property type="entry name" value="Nucleotidyltransferase"/>
    <property type="match status" value="1"/>
</dbReference>
<dbReference type="EMBL" id="MCGO01000031">
    <property type="protein sequence ID" value="ORY41544.1"/>
    <property type="molecule type" value="Genomic_DNA"/>
</dbReference>
<comment type="cofactor">
    <cofactor evidence="2">
        <name>Mg(2+)</name>
        <dbReference type="ChEBI" id="CHEBI:18420"/>
    </cofactor>
</comment>
<evidence type="ECO:0000256" key="7">
    <source>
        <dbReference type="ARBA" id="ARBA00022842"/>
    </source>
</evidence>
<protein>
    <recommendedName>
        <fullName evidence="4">polynucleotide adenylyltransferase</fullName>
        <ecNumber evidence="4">2.7.7.19</ecNumber>
    </recommendedName>
</protein>
<evidence type="ECO:0000256" key="3">
    <source>
        <dbReference type="ARBA" id="ARBA00008593"/>
    </source>
</evidence>
<evidence type="ECO:0000313" key="11">
    <source>
        <dbReference type="EMBL" id="ORY41544.1"/>
    </source>
</evidence>
<comment type="similarity">
    <text evidence="3">Belongs to the DNA polymerase type-B-like family.</text>
</comment>
<dbReference type="PANTHER" id="PTHR12271:SF113">
    <property type="entry name" value="POLY(A) RNA POLYMERASE CID11"/>
    <property type="match status" value="1"/>
</dbReference>
<feature type="domain" description="PAP-associated" evidence="9">
    <location>
        <begin position="432"/>
        <end position="487"/>
    </location>
</feature>
<dbReference type="OrthoDB" id="2274644at2759"/>
<evidence type="ECO:0000313" key="12">
    <source>
        <dbReference type="Proteomes" id="UP000193642"/>
    </source>
</evidence>
<evidence type="ECO:0000256" key="4">
    <source>
        <dbReference type="ARBA" id="ARBA00012388"/>
    </source>
</evidence>
<dbReference type="STRING" id="329046.A0A1Y2C3S7"/>
<organism evidence="11 12">
    <name type="scientific">Rhizoclosmatium globosum</name>
    <dbReference type="NCBI Taxonomy" id="329046"/>
    <lineage>
        <taxon>Eukaryota</taxon>
        <taxon>Fungi</taxon>
        <taxon>Fungi incertae sedis</taxon>
        <taxon>Chytridiomycota</taxon>
        <taxon>Chytridiomycota incertae sedis</taxon>
        <taxon>Chytridiomycetes</taxon>
        <taxon>Chytridiales</taxon>
        <taxon>Chytriomycetaceae</taxon>
        <taxon>Rhizoclosmatium</taxon>
    </lineage>
</organism>
<dbReference type="GO" id="GO:0010605">
    <property type="term" value="P:negative regulation of macromolecule metabolic process"/>
    <property type="evidence" value="ECO:0007669"/>
    <property type="project" value="UniProtKB-ARBA"/>
</dbReference>